<gene>
    <name evidence="3" type="ORF">T190423A01A_90036</name>
</gene>
<keyword evidence="1" id="KW-0472">Membrane</keyword>
<feature type="domain" description="C2H2-type" evidence="2">
    <location>
        <begin position="184"/>
        <end position="206"/>
    </location>
</feature>
<dbReference type="Proteomes" id="UP001497527">
    <property type="component" value="Unassembled WGS sequence"/>
</dbReference>
<evidence type="ECO:0000313" key="4">
    <source>
        <dbReference type="Proteomes" id="UP001497527"/>
    </source>
</evidence>
<dbReference type="InterPro" id="IPR013087">
    <property type="entry name" value="Znf_C2H2_type"/>
</dbReference>
<organism evidence="3 4">
    <name type="scientific">Tenacibaculum polynesiense</name>
    <dbReference type="NCBI Taxonomy" id="3137857"/>
    <lineage>
        <taxon>Bacteria</taxon>
        <taxon>Pseudomonadati</taxon>
        <taxon>Bacteroidota</taxon>
        <taxon>Flavobacteriia</taxon>
        <taxon>Flavobacteriales</taxon>
        <taxon>Flavobacteriaceae</taxon>
        <taxon>Tenacibaculum</taxon>
    </lineage>
</organism>
<keyword evidence="1" id="KW-1133">Transmembrane helix</keyword>
<accession>A0ABP1F286</accession>
<keyword evidence="1" id="KW-0812">Transmembrane</keyword>
<feature type="transmembrane region" description="Helical" evidence="1">
    <location>
        <begin position="104"/>
        <end position="124"/>
    </location>
</feature>
<keyword evidence="4" id="KW-1185">Reference proteome</keyword>
<evidence type="ECO:0000259" key="2">
    <source>
        <dbReference type="PROSITE" id="PS00028"/>
    </source>
</evidence>
<feature type="transmembrane region" description="Helical" evidence="1">
    <location>
        <begin position="78"/>
        <end position="98"/>
    </location>
</feature>
<dbReference type="EMBL" id="CAXJIO010000018">
    <property type="protein sequence ID" value="CAL2104611.1"/>
    <property type="molecule type" value="Genomic_DNA"/>
</dbReference>
<evidence type="ECO:0000313" key="3">
    <source>
        <dbReference type="EMBL" id="CAL2104611.1"/>
    </source>
</evidence>
<feature type="transmembrane region" description="Helical" evidence="1">
    <location>
        <begin position="16"/>
        <end position="36"/>
    </location>
</feature>
<evidence type="ECO:0000256" key="1">
    <source>
        <dbReference type="SAM" id="Phobius"/>
    </source>
</evidence>
<feature type="transmembrane region" description="Helical" evidence="1">
    <location>
        <begin position="48"/>
        <end position="66"/>
    </location>
</feature>
<dbReference type="PROSITE" id="PS00028">
    <property type="entry name" value="ZINC_FINGER_C2H2_1"/>
    <property type="match status" value="1"/>
</dbReference>
<reference evidence="3 4" key="1">
    <citation type="submission" date="2024-05" db="EMBL/GenBank/DDBJ databases">
        <authorList>
            <person name="Duchaud E."/>
        </authorList>
    </citation>
    <scope>NUCLEOTIDE SEQUENCE [LARGE SCALE GENOMIC DNA]</scope>
    <source>
        <strain evidence="3">Ena-SAMPLE-TAB-13-05-2024-13:56:06:370-140308</strain>
    </source>
</reference>
<name>A0ABP1F286_9FLAO</name>
<protein>
    <recommendedName>
        <fullName evidence="2">C2H2-type domain-containing protein</fullName>
    </recommendedName>
</protein>
<proteinExistence type="predicted"/>
<comment type="caution">
    <text evidence="3">The sequence shown here is derived from an EMBL/GenBank/DDBJ whole genome shotgun (WGS) entry which is preliminary data.</text>
</comment>
<dbReference type="RefSeq" id="WP_348721704.1">
    <property type="nucleotide sequence ID" value="NZ_CAXJIO010000018.1"/>
</dbReference>
<sequence length="208" mass="23779">MKPTNEIHTRLTSMNSLSYSIISFGIFYGIKQAAFFYKLFEYLLPNDYLRVIPALFFGYFISRAMLNIAVNISSNKEWVITSIAFFDFLVLCVITDVLHQESVIDITNLLIFCAFVTYLGYWLNQVFVEKAKEKQQKANNAQNLAAIKQNIASCSTQLATVEQTLATKKQELKNIEQTISEKVCPYCDAVFPSKKSRDAHKGRCTHKK</sequence>